<sequence length="236" mass="27614">MYRIAVVEDEEQYRDEVCQYIQKYEEEHKLEFLVTTYADGQEIVDDTEARYDIIFFDIEMAQLNGMDAAKVIRGRDADVVMVFITNMAQYAIEGYEVGALDFVLKPIDYYGFAFRLERAIGRVHGKRDNLEFAINTQGGMKKLNSNDIYYIEIENRFLHYHTAEGEFAQRGTLQSAEEMFKDYHFVKCNHWYLVNLKYVTEIEDNVVHVAGAQLEISRRNRAHFLKEVTDYIGGGF</sequence>
<dbReference type="EMBL" id="JACOPG010000003">
    <property type="protein sequence ID" value="MBC5686749.1"/>
    <property type="molecule type" value="Genomic_DNA"/>
</dbReference>
<dbReference type="Pfam" id="PF00072">
    <property type="entry name" value="Response_reg"/>
    <property type="match status" value="1"/>
</dbReference>
<organism evidence="6 7">
    <name type="scientific">Roseburia lenta</name>
    <dbReference type="NCBI Taxonomy" id="2763061"/>
    <lineage>
        <taxon>Bacteria</taxon>
        <taxon>Bacillati</taxon>
        <taxon>Bacillota</taxon>
        <taxon>Clostridia</taxon>
        <taxon>Lachnospirales</taxon>
        <taxon>Lachnospiraceae</taxon>
        <taxon>Roseburia</taxon>
    </lineage>
</organism>
<comment type="function">
    <text evidence="2">May play the central regulatory role in sporulation. It may be an element of the effector pathway responsible for the activation of sporulation genes in response to nutritional stress. Spo0A may act in concert with spo0H (a sigma factor) to control the expression of some genes that are critical to the sporulation process.</text>
</comment>
<dbReference type="SMART" id="SM00850">
    <property type="entry name" value="LytTR"/>
    <property type="match status" value="1"/>
</dbReference>
<proteinExistence type="predicted"/>
<dbReference type="InterPro" id="IPR001789">
    <property type="entry name" value="Sig_transdc_resp-reg_receiver"/>
</dbReference>
<dbReference type="Proteomes" id="UP000643810">
    <property type="component" value="Unassembled WGS sequence"/>
</dbReference>
<evidence type="ECO:0000256" key="2">
    <source>
        <dbReference type="ARBA" id="ARBA00024867"/>
    </source>
</evidence>
<dbReference type="PANTHER" id="PTHR37299">
    <property type="entry name" value="TRANSCRIPTIONAL REGULATOR-RELATED"/>
    <property type="match status" value="1"/>
</dbReference>
<dbReference type="InterPro" id="IPR046947">
    <property type="entry name" value="LytR-like"/>
</dbReference>
<evidence type="ECO:0000313" key="6">
    <source>
        <dbReference type="EMBL" id="MBC5686749.1"/>
    </source>
</evidence>
<dbReference type="SUPFAM" id="SSF52172">
    <property type="entry name" value="CheY-like"/>
    <property type="match status" value="1"/>
</dbReference>
<evidence type="ECO:0000259" key="4">
    <source>
        <dbReference type="PROSITE" id="PS50110"/>
    </source>
</evidence>
<comment type="caution">
    <text evidence="6">The sequence shown here is derived from an EMBL/GenBank/DDBJ whole genome shotgun (WGS) entry which is preliminary data.</text>
</comment>
<dbReference type="InterPro" id="IPR007492">
    <property type="entry name" value="LytTR_DNA-bd_dom"/>
</dbReference>
<evidence type="ECO:0000259" key="5">
    <source>
        <dbReference type="PROSITE" id="PS50930"/>
    </source>
</evidence>
<dbReference type="SMART" id="SM00448">
    <property type="entry name" value="REC"/>
    <property type="match status" value="1"/>
</dbReference>
<dbReference type="PROSITE" id="PS50930">
    <property type="entry name" value="HTH_LYTTR"/>
    <property type="match status" value="1"/>
</dbReference>
<evidence type="ECO:0000256" key="1">
    <source>
        <dbReference type="ARBA" id="ARBA00018672"/>
    </source>
</evidence>
<feature type="modified residue" description="4-aspartylphosphate" evidence="3">
    <location>
        <position position="57"/>
    </location>
</feature>
<dbReference type="PROSITE" id="PS50110">
    <property type="entry name" value="RESPONSE_REGULATORY"/>
    <property type="match status" value="1"/>
</dbReference>
<evidence type="ECO:0000313" key="7">
    <source>
        <dbReference type="Proteomes" id="UP000643810"/>
    </source>
</evidence>
<dbReference type="Pfam" id="PF04397">
    <property type="entry name" value="LytTR"/>
    <property type="match status" value="1"/>
</dbReference>
<dbReference type="RefSeq" id="WP_118281648.1">
    <property type="nucleotide sequence ID" value="NZ_JACOPG010000003.1"/>
</dbReference>
<feature type="domain" description="Response regulatory" evidence="4">
    <location>
        <begin position="3"/>
        <end position="120"/>
    </location>
</feature>
<keyword evidence="3" id="KW-0597">Phosphoprotein</keyword>
<protein>
    <recommendedName>
        <fullName evidence="1">Stage 0 sporulation protein A homolog</fullName>
    </recommendedName>
</protein>
<gene>
    <name evidence="6" type="ORF">H8R94_09075</name>
</gene>
<feature type="domain" description="HTH LytTR-type" evidence="5">
    <location>
        <begin position="132"/>
        <end position="203"/>
    </location>
</feature>
<dbReference type="Gene3D" id="2.40.50.1020">
    <property type="entry name" value="LytTr DNA-binding domain"/>
    <property type="match status" value="1"/>
</dbReference>
<dbReference type="Gene3D" id="3.40.50.2300">
    <property type="match status" value="1"/>
</dbReference>
<dbReference type="InterPro" id="IPR011006">
    <property type="entry name" value="CheY-like_superfamily"/>
</dbReference>
<evidence type="ECO:0000256" key="3">
    <source>
        <dbReference type="PROSITE-ProRule" id="PRU00169"/>
    </source>
</evidence>
<keyword evidence="7" id="KW-1185">Reference proteome</keyword>
<dbReference type="PANTHER" id="PTHR37299:SF1">
    <property type="entry name" value="STAGE 0 SPORULATION PROTEIN A HOMOLOG"/>
    <property type="match status" value="1"/>
</dbReference>
<name>A0ABR7GH14_9FIRM</name>
<reference evidence="6 7" key="1">
    <citation type="submission" date="2020-08" db="EMBL/GenBank/DDBJ databases">
        <title>Genome public.</title>
        <authorList>
            <person name="Liu C."/>
            <person name="Sun Q."/>
        </authorList>
    </citation>
    <scope>NUCLEOTIDE SEQUENCE [LARGE SCALE GENOMIC DNA]</scope>
    <source>
        <strain evidence="6 7">NSJ-9</strain>
    </source>
</reference>
<accession>A0ABR7GH14</accession>